<keyword evidence="1 4" id="KW-0808">Transferase</keyword>
<comment type="caution">
    <text evidence="4">The sequence shown here is derived from an EMBL/GenBank/DDBJ whole genome shotgun (WGS) entry which is preliminary data.</text>
</comment>
<dbReference type="SUPFAM" id="SSF55729">
    <property type="entry name" value="Acyl-CoA N-acyltransferases (Nat)"/>
    <property type="match status" value="1"/>
</dbReference>
<dbReference type="CDD" id="cd04301">
    <property type="entry name" value="NAT_SF"/>
    <property type="match status" value="1"/>
</dbReference>
<gene>
    <name evidence="4" type="ORF">D1B31_15235</name>
</gene>
<dbReference type="Proteomes" id="UP000284416">
    <property type="component" value="Unassembled WGS sequence"/>
</dbReference>
<dbReference type="InterPro" id="IPR016181">
    <property type="entry name" value="Acyl_CoA_acyltransferase"/>
</dbReference>
<name>A0A417YS53_9BACI</name>
<dbReference type="AlphaFoldDB" id="A0A417YS53"/>
<keyword evidence="5" id="KW-1185">Reference proteome</keyword>
<dbReference type="PROSITE" id="PS51186">
    <property type="entry name" value="GNAT"/>
    <property type="match status" value="1"/>
</dbReference>
<keyword evidence="2" id="KW-0012">Acyltransferase</keyword>
<evidence type="ECO:0000313" key="5">
    <source>
        <dbReference type="Proteomes" id="UP000284416"/>
    </source>
</evidence>
<dbReference type="OrthoDB" id="9805924at2"/>
<proteinExistence type="predicted"/>
<evidence type="ECO:0000259" key="3">
    <source>
        <dbReference type="PROSITE" id="PS51186"/>
    </source>
</evidence>
<evidence type="ECO:0000256" key="2">
    <source>
        <dbReference type="ARBA" id="ARBA00023315"/>
    </source>
</evidence>
<dbReference type="PANTHER" id="PTHR10545:SF29">
    <property type="entry name" value="GH14572P-RELATED"/>
    <property type="match status" value="1"/>
</dbReference>
<sequence length="155" mass="18393">MKIKIARLEDYEALMPIHKEVHDYHLDARPDIYKLADTTFDWNYFKSLVENKDARIFYIKNEDEIIAFAICRKQSAPDRKTVVPRDYVYVEDFGVKKEFRRQGLAKLLFEKVVKFAKETGASGIELGVWEFNEPAIRFYESMGMQTQVRRMELKL</sequence>
<evidence type="ECO:0000256" key="1">
    <source>
        <dbReference type="ARBA" id="ARBA00022679"/>
    </source>
</evidence>
<dbReference type="EMBL" id="QWEG01000009">
    <property type="protein sequence ID" value="RHW38128.1"/>
    <property type="molecule type" value="Genomic_DNA"/>
</dbReference>
<dbReference type="RefSeq" id="WP_118921879.1">
    <property type="nucleotide sequence ID" value="NZ_QWEG01000009.1"/>
</dbReference>
<dbReference type="GO" id="GO:0008080">
    <property type="term" value="F:N-acetyltransferase activity"/>
    <property type="evidence" value="ECO:0007669"/>
    <property type="project" value="TreeGrafter"/>
</dbReference>
<feature type="domain" description="N-acetyltransferase" evidence="3">
    <location>
        <begin position="1"/>
        <end position="155"/>
    </location>
</feature>
<reference evidence="4 5" key="1">
    <citation type="journal article" date="2017" name="Int. J. Syst. Evol. Microbiol.">
        <title>Bacillus notoginsengisoli sp. nov., a novel bacterium isolated from the rhizosphere of Panax notoginseng.</title>
        <authorList>
            <person name="Zhang M.Y."/>
            <person name="Cheng J."/>
            <person name="Cai Y."/>
            <person name="Zhang T.Y."/>
            <person name="Wu Y.Y."/>
            <person name="Manikprabhu D."/>
            <person name="Li W.J."/>
            <person name="Zhang Y.X."/>
        </authorList>
    </citation>
    <scope>NUCLEOTIDE SEQUENCE [LARGE SCALE GENOMIC DNA]</scope>
    <source>
        <strain evidence="4 5">JCM 30743</strain>
    </source>
</reference>
<protein>
    <submittedName>
        <fullName evidence="4">GNAT family N-acetyltransferase</fullName>
    </submittedName>
</protein>
<dbReference type="InterPro" id="IPR051016">
    <property type="entry name" value="Diverse_Substrate_AcTransf"/>
</dbReference>
<evidence type="ECO:0000313" key="4">
    <source>
        <dbReference type="EMBL" id="RHW38128.1"/>
    </source>
</evidence>
<dbReference type="PANTHER" id="PTHR10545">
    <property type="entry name" value="DIAMINE N-ACETYLTRANSFERASE"/>
    <property type="match status" value="1"/>
</dbReference>
<organism evidence="4 5">
    <name type="scientific">Neobacillus notoginsengisoli</name>
    <dbReference type="NCBI Taxonomy" id="1578198"/>
    <lineage>
        <taxon>Bacteria</taxon>
        <taxon>Bacillati</taxon>
        <taxon>Bacillota</taxon>
        <taxon>Bacilli</taxon>
        <taxon>Bacillales</taxon>
        <taxon>Bacillaceae</taxon>
        <taxon>Neobacillus</taxon>
    </lineage>
</organism>
<dbReference type="Pfam" id="PF00583">
    <property type="entry name" value="Acetyltransf_1"/>
    <property type="match status" value="1"/>
</dbReference>
<accession>A0A417YS53</accession>
<dbReference type="Gene3D" id="3.40.630.30">
    <property type="match status" value="1"/>
</dbReference>
<dbReference type="InterPro" id="IPR000182">
    <property type="entry name" value="GNAT_dom"/>
</dbReference>